<sequence>MLRGYTTFKCNDCNKTFRGIDLEYKATVYSVPMSFPHCNSRHTYTPSWHILGFYPLGNNREIYKRIWQKMDKVVSQQRSQQIDKPENLHVLLERVFVRFMDSDYK</sequence>
<dbReference type="Proteomes" id="UP000682195">
    <property type="component" value="Chromosome 2"/>
</dbReference>
<evidence type="ECO:0000313" key="2">
    <source>
        <dbReference type="Proteomes" id="UP000682195"/>
    </source>
</evidence>
<organism evidence="1 2">
    <name type="scientific">Prevotella melaninogenica</name>
    <dbReference type="NCBI Taxonomy" id="28132"/>
    <lineage>
        <taxon>Bacteria</taxon>
        <taxon>Pseudomonadati</taxon>
        <taxon>Bacteroidota</taxon>
        <taxon>Bacteroidia</taxon>
        <taxon>Bacteroidales</taxon>
        <taxon>Prevotellaceae</taxon>
        <taxon>Prevotella</taxon>
    </lineage>
</organism>
<reference evidence="1 2" key="1">
    <citation type="submission" date="2021-03" db="EMBL/GenBank/DDBJ databases">
        <title>Human Oral Microbial Genomes.</title>
        <authorList>
            <person name="Johnston C.D."/>
            <person name="Chen T."/>
            <person name="Dewhirst F.E."/>
        </authorList>
    </citation>
    <scope>NUCLEOTIDE SEQUENCE [LARGE SCALE GENOMIC DNA]</scope>
    <source>
        <strain evidence="1 2">F0054</strain>
    </source>
</reference>
<evidence type="ECO:0008006" key="3">
    <source>
        <dbReference type="Google" id="ProtNLM"/>
    </source>
</evidence>
<name>A0ABX7XT10_9BACT</name>
<dbReference type="EMBL" id="CP072362">
    <property type="protein sequence ID" value="QUB76814.1"/>
    <property type="molecule type" value="Genomic_DNA"/>
</dbReference>
<evidence type="ECO:0000313" key="1">
    <source>
        <dbReference type="EMBL" id="QUB76814.1"/>
    </source>
</evidence>
<gene>
    <name evidence="1" type="ORF">J5A58_08635</name>
</gene>
<accession>A0ABX7XT10</accession>
<proteinExistence type="predicted"/>
<keyword evidence="2" id="KW-1185">Reference proteome</keyword>
<dbReference type="RefSeq" id="WP_211808628.1">
    <property type="nucleotide sequence ID" value="NZ_CP072362.1"/>
</dbReference>
<protein>
    <recommendedName>
        <fullName evidence="3">Recombinase zinc beta ribbon domain-containing protein</fullName>
    </recommendedName>
</protein>